<reference evidence="1 2" key="1">
    <citation type="submission" date="2017-05" db="EMBL/GenBank/DDBJ databases">
        <authorList>
            <person name="Song R."/>
            <person name="Chenine A.L."/>
            <person name="Ruprecht R.M."/>
        </authorList>
    </citation>
    <scope>NUCLEOTIDE SEQUENCE [LARGE SCALE GENOMIC DNA]</scope>
    <source>
        <strain evidence="1 2">S567_C10_BS</strain>
    </source>
</reference>
<sequence length="150" mass="16349">MLDSQASSQSVLDEVFVESVEEARMYTKVLLSSAASDFQKFASQAVTCPRTGRSYSGRVVYGERSYHSDASPRPVVGQYLLMGVAAMGEVRALQTLAMIRDELRAFFTLSAPSRALENQEADGFKVTLKNGSLTVTIERSHGESMLAVIS</sequence>
<evidence type="ECO:0000313" key="2">
    <source>
        <dbReference type="Proteomes" id="UP000194857"/>
    </source>
</evidence>
<organism evidence="1 2">
    <name type="scientific">Pseudomonas aeruginosa</name>
    <dbReference type="NCBI Taxonomy" id="287"/>
    <lineage>
        <taxon>Bacteria</taxon>
        <taxon>Pseudomonadati</taxon>
        <taxon>Pseudomonadota</taxon>
        <taxon>Gammaproteobacteria</taxon>
        <taxon>Pseudomonadales</taxon>
        <taxon>Pseudomonadaceae</taxon>
        <taxon>Pseudomonas</taxon>
    </lineage>
</organism>
<gene>
    <name evidence="1" type="ORF">CAZ10_08855</name>
</gene>
<dbReference type="Proteomes" id="UP000194857">
    <property type="component" value="Unassembled WGS sequence"/>
</dbReference>
<dbReference type="EMBL" id="NFFZ01000004">
    <property type="protein sequence ID" value="OTI62949.1"/>
    <property type="molecule type" value="Genomic_DNA"/>
</dbReference>
<proteinExistence type="predicted"/>
<evidence type="ECO:0000313" key="1">
    <source>
        <dbReference type="EMBL" id="OTI62949.1"/>
    </source>
</evidence>
<protein>
    <submittedName>
        <fullName evidence="1">Uncharacterized protein</fullName>
    </submittedName>
</protein>
<comment type="caution">
    <text evidence="1">The sequence shown here is derived from an EMBL/GenBank/DDBJ whole genome shotgun (WGS) entry which is preliminary data.</text>
</comment>
<name>A0A241XR31_PSEAI</name>
<dbReference type="AlphaFoldDB" id="A0A241XR31"/>
<accession>A0A241XR31</accession>
<dbReference type="RefSeq" id="WP_143481284.1">
    <property type="nucleotide sequence ID" value="NZ_NFFZ01000004.1"/>
</dbReference>